<comment type="caution">
    <text evidence="1">The sequence shown here is derived from an EMBL/GenBank/DDBJ whole genome shotgun (WGS) entry which is preliminary data.</text>
</comment>
<keyword evidence="2" id="KW-1185">Reference proteome</keyword>
<name>A0A1M2VLR8_TRAPU</name>
<sequence>MFSFGSMCVKLPDADRIAKFPRDTPDPPDSEDNYVHASPHHIEQDECVWLPDGDIILLPRNEAIGFCVYREVLERESRVLKDEIARQLPTAVTTADGRPAICMPDTTHELETLLTALFMGKDYYHVADKPAAISFIYLSALVRMGHKYEIQDLVDEGIARLKKYYPTNPMKWENIRRRETYLETCATAAPRVIALARLTDTPILLPGALLDCCMLATLTEADMFLRNATGPIHCSELKELPSDMRARVMAGTALLTTARAARTLGVLRTVPDSCCRQPERCALAVQRTLQDIDMDSLREATRVRHWYEPLHAWLWEDGEGTLCRMCNAAATQADATMRMEEWINLPKTFDIEVEGWPESVHAIRTDTISKFKGSRYLY</sequence>
<evidence type="ECO:0008006" key="3">
    <source>
        <dbReference type="Google" id="ProtNLM"/>
    </source>
</evidence>
<dbReference type="AlphaFoldDB" id="A0A1M2VLR8"/>
<reference evidence="1 2" key="1">
    <citation type="submission" date="2016-10" db="EMBL/GenBank/DDBJ databases">
        <title>Genome sequence of the basidiomycete white-rot fungus Trametes pubescens.</title>
        <authorList>
            <person name="Makela M.R."/>
            <person name="Granchi Z."/>
            <person name="Peng M."/>
            <person name="De Vries R.P."/>
            <person name="Grigoriev I."/>
            <person name="Riley R."/>
            <person name="Hilden K."/>
        </authorList>
    </citation>
    <scope>NUCLEOTIDE SEQUENCE [LARGE SCALE GENOMIC DNA]</scope>
    <source>
        <strain evidence="1 2">FBCC735</strain>
    </source>
</reference>
<dbReference type="Proteomes" id="UP000184267">
    <property type="component" value="Unassembled WGS sequence"/>
</dbReference>
<dbReference type="EMBL" id="MNAD01001030">
    <property type="protein sequence ID" value="OJT08535.1"/>
    <property type="molecule type" value="Genomic_DNA"/>
</dbReference>
<protein>
    <recommendedName>
        <fullName evidence="3">BTB domain-containing protein</fullName>
    </recommendedName>
</protein>
<dbReference type="STRING" id="154538.A0A1M2VLR8"/>
<evidence type="ECO:0000313" key="2">
    <source>
        <dbReference type="Proteomes" id="UP000184267"/>
    </source>
</evidence>
<evidence type="ECO:0000313" key="1">
    <source>
        <dbReference type="EMBL" id="OJT08535.1"/>
    </source>
</evidence>
<dbReference type="OMA" id="NEAIGFC"/>
<proteinExistence type="predicted"/>
<dbReference type="OrthoDB" id="2800059at2759"/>
<gene>
    <name evidence="1" type="ORF">TRAPUB_541</name>
</gene>
<accession>A0A1M2VLR8</accession>
<organism evidence="1 2">
    <name type="scientific">Trametes pubescens</name>
    <name type="common">White-rot fungus</name>
    <dbReference type="NCBI Taxonomy" id="154538"/>
    <lineage>
        <taxon>Eukaryota</taxon>
        <taxon>Fungi</taxon>
        <taxon>Dikarya</taxon>
        <taxon>Basidiomycota</taxon>
        <taxon>Agaricomycotina</taxon>
        <taxon>Agaricomycetes</taxon>
        <taxon>Polyporales</taxon>
        <taxon>Polyporaceae</taxon>
        <taxon>Trametes</taxon>
    </lineage>
</organism>